<keyword evidence="3" id="KW-1185">Reference proteome</keyword>
<name>W7YNU4_9BACL</name>
<dbReference type="eggNOG" id="COG2310">
    <property type="taxonomic scope" value="Bacteria"/>
</dbReference>
<dbReference type="EMBL" id="BAVZ01000001">
    <property type="protein sequence ID" value="GAF06346.1"/>
    <property type="molecule type" value="Genomic_DNA"/>
</dbReference>
<organism evidence="2 3">
    <name type="scientific">Paenibacillus pini JCM 16418</name>
    <dbReference type="NCBI Taxonomy" id="1236976"/>
    <lineage>
        <taxon>Bacteria</taxon>
        <taxon>Bacillati</taxon>
        <taxon>Bacillota</taxon>
        <taxon>Bacilli</taxon>
        <taxon>Bacillales</taxon>
        <taxon>Paenibacillaceae</taxon>
        <taxon>Paenibacillus</taxon>
    </lineage>
</organism>
<dbReference type="Proteomes" id="UP000019364">
    <property type="component" value="Unassembled WGS sequence"/>
</dbReference>
<dbReference type="PANTHER" id="PTHR32097:SF18">
    <property type="entry name" value="RING-TYPE DOMAIN-CONTAINING PROTEIN"/>
    <property type="match status" value="1"/>
</dbReference>
<evidence type="ECO:0000313" key="3">
    <source>
        <dbReference type="Proteomes" id="UP000019364"/>
    </source>
</evidence>
<dbReference type="InterPro" id="IPR003325">
    <property type="entry name" value="TerD"/>
</dbReference>
<evidence type="ECO:0000259" key="1">
    <source>
        <dbReference type="Pfam" id="PF02342"/>
    </source>
</evidence>
<dbReference type="InterPro" id="IPR051324">
    <property type="entry name" value="Stress/Tellurium_Resist"/>
</dbReference>
<dbReference type="OrthoDB" id="179721at2"/>
<dbReference type="AlphaFoldDB" id="W7YNU4"/>
<comment type="caution">
    <text evidence="2">The sequence shown here is derived from an EMBL/GenBank/DDBJ whole genome shotgun (WGS) entry which is preliminary data.</text>
</comment>
<protein>
    <submittedName>
        <fullName evidence="2">Tellurium resistance protein</fullName>
    </submittedName>
</protein>
<gene>
    <name evidence="2" type="ORF">JCM16418_298</name>
</gene>
<feature type="domain" description="TerD" evidence="1">
    <location>
        <begin position="3"/>
        <end position="176"/>
    </location>
</feature>
<evidence type="ECO:0000313" key="2">
    <source>
        <dbReference type="EMBL" id="GAF06346.1"/>
    </source>
</evidence>
<sequence>MIITKGQKVEVTKGRTIPEIGIGLIWQTEDLKIDINASAFLLNEHGICSRDEDMIFYNQTTSRLNAVIHSEQVHGDRESIHITVAQVPDDISKVAITLTIHEGELNGHSFAKVQNAVCRIYNYQNGEEIGQFNFGQGLSDETAIVIGELYLHNGEWKFNAIGSGFNGGLMALVQSFGLDVSEDVQAEVSVANETIVPVPDIPAPAAPIHFVKLELKKEERVKIQKSAKVTATLEWEAKKDLDLYCFYVTKNDKVGKIYYRNLGSPNKTPFIQLDGDAQVQGKETIQIHRPEELKYVMFAAYSAISNGFGSFKKMKARAVVDNHQGQVVTAPLHQKNNFAYWVAIAQIDFTSENEMQVSHVEKYSRSGVEQSPLLYPDGTFKMDVGPVEFKT</sequence>
<dbReference type="eggNOG" id="COG4110">
    <property type="taxonomic scope" value="Bacteria"/>
</dbReference>
<reference evidence="2 3" key="1">
    <citation type="journal article" date="2014" name="Genome Announc.">
        <title>Draft Genome Sequence of Paenibacillus pini JCM 16418T, Isolated from the Rhizosphere of Pine Tree.</title>
        <authorList>
            <person name="Yuki M."/>
            <person name="Oshima K."/>
            <person name="Suda W."/>
            <person name="Oshida Y."/>
            <person name="Kitamura K."/>
            <person name="Iida Y."/>
            <person name="Hattori M."/>
            <person name="Ohkuma M."/>
        </authorList>
    </citation>
    <scope>NUCLEOTIDE SEQUENCE [LARGE SCALE GENOMIC DNA]</scope>
    <source>
        <strain evidence="2 3">JCM 16418</strain>
    </source>
</reference>
<accession>W7YNU4</accession>
<dbReference type="Gene3D" id="2.60.60.30">
    <property type="entry name" value="sav2460 like domains"/>
    <property type="match status" value="2"/>
</dbReference>
<proteinExistence type="predicted"/>
<dbReference type="STRING" id="1236976.JCM16418_298"/>
<dbReference type="PANTHER" id="PTHR32097">
    <property type="entry name" value="CAMP-BINDING PROTEIN 1-RELATED"/>
    <property type="match status" value="1"/>
</dbReference>
<dbReference type="Pfam" id="PF02342">
    <property type="entry name" value="TerD"/>
    <property type="match status" value="1"/>
</dbReference>
<dbReference type="CDD" id="cd06974">
    <property type="entry name" value="TerD_like"/>
    <property type="match status" value="2"/>
</dbReference>